<gene>
    <name evidence="1" type="ORF">QBC37DRAFT_267455</name>
</gene>
<keyword evidence="2" id="KW-1185">Reference proteome</keyword>
<dbReference type="AlphaFoldDB" id="A0AAN6Y0L8"/>
<evidence type="ECO:0000313" key="2">
    <source>
        <dbReference type="Proteomes" id="UP001301769"/>
    </source>
</evidence>
<accession>A0AAN6Y0L8</accession>
<feature type="non-terminal residue" evidence="1">
    <location>
        <position position="1"/>
    </location>
</feature>
<organism evidence="1 2">
    <name type="scientific">Rhypophila decipiens</name>
    <dbReference type="NCBI Taxonomy" id="261697"/>
    <lineage>
        <taxon>Eukaryota</taxon>
        <taxon>Fungi</taxon>
        <taxon>Dikarya</taxon>
        <taxon>Ascomycota</taxon>
        <taxon>Pezizomycotina</taxon>
        <taxon>Sordariomycetes</taxon>
        <taxon>Sordariomycetidae</taxon>
        <taxon>Sordariales</taxon>
        <taxon>Naviculisporaceae</taxon>
        <taxon>Rhypophila</taxon>
    </lineage>
</organism>
<sequence>LNRRDTCHTWKTGSYIPNGGLYFKTFDTMVVSTSVGPFLADLHFTNKYDQVVDVKTTFDISAGDPLGIISASLGMAFGRVEILDEHFTIDLPAGNVARVGFTPKFVCTKGTLTDCDGKLSDETETCTPFLGSDGFVQGDYTLM</sequence>
<dbReference type="EMBL" id="MU858185">
    <property type="protein sequence ID" value="KAK4210086.1"/>
    <property type="molecule type" value="Genomic_DNA"/>
</dbReference>
<dbReference type="Proteomes" id="UP001301769">
    <property type="component" value="Unassembled WGS sequence"/>
</dbReference>
<proteinExistence type="predicted"/>
<dbReference type="Pfam" id="PF19535">
    <property type="entry name" value="DUF6060"/>
    <property type="match status" value="1"/>
</dbReference>
<name>A0AAN6Y0L8_9PEZI</name>
<protein>
    <submittedName>
        <fullName evidence="1">Uncharacterized protein</fullName>
    </submittedName>
</protein>
<comment type="caution">
    <text evidence="1">The sequence shown here is derived from an EMBL/GenBank/DDBJ whole genome shotgun (WGS) entry which is preliminary data.</text>
</comment>
<feature type="non-terminal residue" evidence="1">
    <location>
        <position position="143"/>
    </location>
</feature>
<dbReference type="InterPro" id="IPR045702">
    <property type="entry name" value="DUF6060"/>
</dbReference>
<reference evidence="1" key="2">
    <citation type="submission" date="2023-05" db="EMBL/GenBank/DDBJ databases">
        <authorList>
            <consortium name="Lawrence Berkeley National Laboratory"/>
            <person name="Steindorff A."/>
            <person name="Hensen N."/>
            <person name="Bonometti L."/>
            <person name="Westerberg I."/>
            <person name="Brannstrom I.O."/>
            <person name="Guillou S."/>
            <person name="Cros-Aarteil S."/>
            <person name="Calhoun S."/>
            <person name="Haridas S."/>
            <person name="Kuo A."/>
            <person name="Mondo S."/>
            <person name="Pangilinan J."/>
            <person name="Riley R."/>
            <person name="Labutti K."/>
            <person name="Andreopoulos B."/>
            <person name="Lipzen A."/>
            <person name="Chen C."/>
            <person name="Yanf M."/>
            <person name="Daum C."/>
            <person name="Ng V."/>
            <person name="Clum A."/>
            <person name="Ohm R."/>
            <person name="Martin F."/>
            <person name="Silar P."/>
            <person name="Natvig D."/>
            <person name="Lalanne C."/>
            <person name="Gautier V."/>
            <person name="Ament-Velasquez S.L."/>
            <person name="Kruys A."/>
            <person name="Hutchinson M.I."/>
            <person name="Powell A.J."/>
            <person name="Barry K."/>
            <person name="Miller A.N."/>
            <person name="Grigoriev I.V."/>
            <person name="Debuchy R."/>
            <person name="Gladieux P."/>
            <person name="Thoren M.H."/>
            <person name="Johannesson H."/>
        </authorList>
    </citation>
    <scope>NUCLEOTIDE SEQUENCE</scope>
    <source>
        <strain evidence="1">PSN293</strain>
    </source>
</reference>
<evidence type="ECO:0000313" key="1">
    <source>
        <dbReference type="EMBL" id="KAK4210086.1"/>
    </source>
</evidence>
<reference evidence="1" key="1">
    <citation type="journal article" date="2023" name="Mol. Phylogenet. Evol.">
        <title>Genome-scale phylogeny and comparative genomics of the fungal order Sordariales.</title>
        <authorList>
            <person name="Hensen N."/>
            <person name="Bonometti L."/>
            <person name="Westerberg I."/>
            <person name="Brannstrom I.O."/>
            <person name="Guillou S."/>
            <person name="Cros-Aarteil S."/>
            <person name="Calhoun S."/>
            <person name="Haridas S."/>
            <person name="Kuo A."/>
            <person name="Mondo S."/>
            <person name="Pangilinan J."/>
            <person name="Riley R."/>
            <person name="LaButti K."/>
            <person name="Andreopoulos B."/>
            <person name="Lipzen A."/>
            <person name="Chen C."/>
            <person name="Yan M."/>
            <person name="Daum C."/>
            <person name="Ng V."/>
            <person name="Clum A."/>
            <person name="Steindorff A."/>
            <person name="Ohm R.A."/>
            <person name="Martin F."/>
            <person name="Silar P."/>
            <person name="Natvig D.O."/>
            <person name="Lalanne C."/>
            <person name="Gautier V."/>
            <person name="Ament-Velasquez S.L."/>
            <person name="Kruys A."/>
            <person name="Hutchinson M.I."/>
            <person name="Powell A.J."/>
            <person name="Barry K."/>
            <person name="Miller A.N."/>
            <person name="Grigoriev I.V."/>
            <person name="Debuchy R."/>
            <person name="Gladieux P."/>
            <person name="Hiltunen Thoren M."/>
            <person name="Johannesson H."/>
        </authorList>
    </citation>
    <scope>NUCLEOTIDE SEQUENCE</scope>
    <source>
        <strain evidence="1">PSN293</strain>
    </source>
</reference>